<protein>
    <submittedName>
        <fullName evidence="6">DoxX-like protein</fullName>
    </submittedName>
</protein>
<dbReference type="AlphaFoldDB" id="A0A2L2BPD5"/>
<evidence type="ECO:0000313" key="7">
    <source>
        <dbReference type="Proteomes" id="UP000243077"/>
    </source>
</evidence>
<organism evidence="6 7">
    <name type="scientific">Pontimonas salivibrio</name>
    <dbReference type="NCBI Taxonomy" id="1159327"/>
    <lineage>
        <taxon>Bacteria</taxon>
        <taxon>Bacillati</taxon>
        <taxon>Actinomycetota</taxon>
        <taxon>Actinomycetes</taxon>
        <taxon>Micrococcales</taxon>
        <taxon>Microbacteriaceae</taxon>
        <taxon>Pontimonas</taxon>
    </lineage>
</organism>
<accession>A0A2L2BPD5</accession>
<evidence type="ECO:0000256" key="5">
    <source>
        <dbReference type="SAM" id="Phobius"/>
    </source>
</evidence>
<dbReference type="KEGG" id="psai:C3B54_11543"/>
<keyword evidence="2 5" id="KW-0812">Transmembrane</keyword>
<feature type="transmembrane region" description="Helical" evidence="5">
    <location>
        <begin position="96"/>
        <end position="116"/>
    </location>
</feature>
<feature type="transmembrane region" description="Helical" evidence="5">
    <location>
        <begin position="70"/>
        <end position="90"/>
    </location>
</feature>
<sequence>MNIVLWAMQWLFGIYWLAIGAVHFIVPSGLPAPMSWMYELSPELHAISGTLEILGGLGLLLPALLKRAVFLVPLAALGLAGVMGAAMIWHVQHESFAQTGPLNITIAVIMLFIAWGRWKLRPHTPRVQATAPESPVRA</sequence>
<dbReference type="GO" id="GO:0016020">
    <property type="term" value="C:membrane"/>
    <property type="evidence" value="ECO:0007669"/>
    <property type="project" value="UniProtKB-SubCell"/>
</dbReference>
<gene>
    <name evidence="6" type="ORF">C3B54_11543</name>
</gene>
<dbReference type="Proteomes" id="UP000243077">
    <property type="component" value="Chromosome"/>
</dbReference>
<evidence type="ECO:0000256" key="1">
    <source>
        <dbReference type="ARBA" id="ARBA00004141"/>
    </source>
</evidence>
<evidence type="ECO:0000256" key="2">
    <source>
        <dbReference type="ARBA" id="ARBA00022692"/>
    </source>
</evidence>
<dbReference type="InterPro" id="IPR032808">
    <property type="entry name" value="DoxX"/>
</dbReference>
<reference evidence="6 7" key="1">
    <citation type="submission" date="2018-02" db="EMBL/GenBank/DDBJ databases">
        <title>Complete genome of the streamlined marine actinobacterium Pontimonas salivibrio CL-TW6 adapted to coastal planktonic lifestype.</title>
        <authorList>
            <person name="Cho B.C."/>
            <person name="Hardies S.C."/>
            <person name="Jang G.I."/>
            <person name="Hwang C.Y."/>
        </authorList>
    </citation>
    <scope>NUCLEOTIDE SEQUENCE [LARGE SCALE GENOMIC DNA]</scope>
    <source>
        <strain evidence="6 7">CL-TW6</strain>
    </source>
</reference>
<dbReference type="Pfam" id="PF13564">
    <property type="entry name" value="DoxX_2"/>
    <property type="match status" value="1"/>
</dbReference>
<dbReference type="EMBL" id="CP026923">
    <property type="protein sequence ID" value="AVG23533.1"/>
    <property type="molecule type" value="Genomic_DNA"/>
</dbReference>
<feature type="transmembrane region" description="Helical" evidence="5">
    <location>
        <begin position="7"/>
        <end position="26"/>
    </location>
</feature>
<proteinExistence type="predicted"/>
<evidence type="ECO:0000256" key="3">
    <source>
        <dbReference type="ARBA" id="ARBA00022989"/>
    </source>
</evidence>
<evidence type="ECO:0000256" key="4">
    <source>
        <dbReference type="ARBA" id="ARBA00023136"/>
    </source>
</evidence>
<keyword evidence="3 5" id="KW-1133">Transmembrane helix</keyword>
<dbReference type="OrthoDB" id="3385086at2"/>
<evidence type="ECO:0000313" key="6">
    <source>
        <dbReference type="EMBL" id="AVG23533.1"/>
    </source>
</evidence>
<feature type="transmembrane region" description="Helical" evidence="5">
    <location>
        <begin position="46"/>
        <end position="65"/>
    </location>
</feature>
<name>A0A2L2BPD5_9MICO</name>
<dbReference type="RefSeq" id="WP_104913132.1">
    <property type="nucleotide sequence ID" value="NZ_CP026923.1"/>
</dbReference>
<keyword evidence="7" id="KW-1185">Reference proteome</keyword>
<keyword evidence="4 5" id="KW-0472">Membrane</keyword>
<comment type="subcellular location">
    <subcellularLocation>
        <location evidence="1">Membrane</location>
        <topology evidence="1">Multi-pass membrane protein</topology>
    </subcellularLocation>
</comment>